<proteinExistence type="predicted"/>
<comment type="caution">
    <text evidence="2">The sequence shown here is derived from an EMBL/GenBank/DDBJ whole genome shotgun (WGS) entry which is preliminary data.</text>
</comment>
<feature type="transmembrane region" description="Helical" evidence="1">
    <location>
        <begin position="495"/>
        <end position="513"/>
    </location>
</feature>
<protein>
    <submittedName>
        <fullName evidence="2">Uncharacterized protein</fullName>
    </submittedName>
</protein>
<organism evidence="2 3">
    <name type="scientific">Hexamita inflata</name>
    <dbReference type="NCBI Taxonomy" id="28002"/>
    <lineage>
        <taxon>Eukaryota</taxon>
        <taxon>Metamonada</taxon>
        <taxon>Diplomonadida</taxon>
        <taxon>Hexamitidae</taxon>
        <taxon>Hexamitinae</taxon>
        <taxon>Hexamita</taxon>
    </lineage>
</organism>
<keyword evidence="1" id="KW-0472">Membrane</keyword>
<keyword evidence="3" id="KW-1185">Reference proteome</keyword>
<name>A0ABP1IZR5_9EUKA</name>
<dbReference type="Proteomes" id="UP001642409">
    <property type="component" value="Unassembled WGS sequence"/>
</dbReference>
<reference evidence="2 3" key="1">
    <citation type="submission" date="2024-07" db="EMBL/GenBank/DDBJ databases">
        <authorList>
            <person name="Akdeniz Z."/>
        </authorList>
    </citation>
    <scope>NUCLEOTIDE SEQUENCE [LARGE SCALE GENOMIC DNA]</scope>
</reference>
<evidence type="ECO:0000313" key="2">
    <source>
        <dbReference type="EMBL" id="CAL6027502.1"/>
    </source>
</evidence>
<dbReference type="EMBL" id="CAXDID020000105">
    <property type="protein sequence ID" value="CAL6027502.1"/>
    <property type="molecule type" value="Genomic_DNA"/>
</dbReference>
<sequence length="548" mass="62385">MIYFVSMLQLRCFQTNTTIMLDVQTREAILKAWPRTDSTRETELCQKLKGDVYRLSVVAGTYEYVLSSLQQFDNSKYLELRLPCTEFLPGGLPGTCIDAFKAKSAIYTMEFQEAQQNVTEAAQNLRRLDFDRKACYSGQHMKVNKIQVSPTLQSGTFKFAANTQNCRYPLDSVSTIAANNKADKKSTMTYFGYPNFTLFTPQYSIPLKDFLDNTLSVCSNAPVPAAVQQCNSFVYGLQTQSFSFFQMNYSVPTMIPDRNGVLIRQANYTIVMESNVVENQAVNFDCYTNIVFKLNTKNIKQVNNLNASMDICKLPSMIDYDYRVMRLIFRENQDFRKGKMYSIDFKPQGKILNNTFEWLSCSLSVNESQCIEILALRSELVNFELVSQYIFYKNSDIQIVPLHSRADMSCFSEIVFSLSNEEVCAQYSLVCPFEYPSGSYQFTFSFGDNILFGSNLLNVTTQARFPNAENKYCAEYSFTDSQIQKYLNKNSTKSVTGLLSIGQLLLPVSIIVDVSKPKDVLNLEYILIAVAVIVISFVIISLIKPWNL</sequence>
<feature type="transmembrane region" description="Helical" evidence="1">
    <location>
        <begin position="525"/>
        <end position="543"/>
    </location>
</feature>
<accession>A0ABP1IZR5</accession>
<keyword evidence="1" id="KW-0812">Transmembrane</keyword>
<gene>
    <name evidence="2" type="ORF">HINF_LOCUS31353</name>
</gene>
<evidence type="ECO:0000313" key="3">
    <source>
        <dbReference type="Proteomes" id="UP001642409"/>
    </source>
</evidence>
<evidence type="ECO:0000256" key="1">
    <source>
        <dbReference type="SAM" id="Phobius"/>
    </source>
</evidence>
<keyword evidence="1" id="KW-1133">Transmembrane helix</keyword>